<dbReference type="PANTHER" id="PTHR47331">
    <property type="entry name" value="PHD-TYPE DOMAIN-CONTAINING PROTEIN"/>
    <property type="match status" value="1"/>
</dbReference>
<dbReference type="Gene3D" id="3.30.420.10">
    <property type="entry name" value="Ribonuclease H-like superfamily/Ribonuclease H"/>
    <property type="match status" value="1"/>
</dbReference>
<dbReference type="GO" id="GO:0003676">
    <property type="term" value="F:nucleic acid binding"/>
    <property type="evidence" value="ECO:0007669"/>
    <property type="project" value="InterPro"/>
</dbReference>
<reference evidence="2" key="1">
    <citation type="submission" date="2013-03" db="EMBL/GenBank/DDBJ databases">
        <title>The Genome Sequence of Anopheles epiroticus epiroticus2.</title>
        <authorList>
            <consortium name="The Broad Institute Genomics Platform"/>
            <person name="Neafsey D.E."/>
            <person name="Howell P."/>
            <person name="Walker B."/>
            <person name="Young S.K."/>
            <person name="Zeng Q."/>
            <person name="Gargeya S."/>
            <person name="Fitzgerald M."/>
            <person name="Haas B."/>
            <person name="Abouelleil A."/>
            <person name="Allen A.W."/>
            <person name="Alvarado L."/>
            <person name="Arachchi H.M."/>
            <person name="Berlin A.M."/>
            <person name="Chapman S.B."/>
            <person name="Gainer-Dewar J."/>
            <person name="Goldberg J."/>
            <person name="Griggs A."/>
            <person name="Gujja S."/>
            <person name="Hansen M."/>
            <person name="Howarth C."/>
            <person name="Imamovic A."/>
            <person name="Ireland A."/>
            <person name="Larimer J."/>
            <person name="McCowan C."/>
            <person name="Murphy C."/>
            <person name="Pearson M."/>
            <person name="Poon T.W."/>
            <person name="Priest M."/>
            <person name="Roberts A."/>
            <person name="Saif S."/>
            <person name="Shea T."/>
            <person name="Sisk P."/>
            <person name="Sykes S."/>
            <person name="Wortman J."/>
            <person name="Nusbaum C."/>
            <person name="Birren B."/>
        </authorList>
    </citation>
    <scope>NUCLEOTIDE SEQUENCE [LARGE SCALE GENOMIC DNA]</scope>
    <source>
        <strain evidence="2">Epiroticus2</strain>
    </source>
</reference>
<sequence>MSLFDPLGLLAPVLILGRIIMQDLWRSGMEWDAETGDREFVKWQQWISLLPGIRALSIPRWYISGAGDVQCETTQLHVFTDASEQTYGCAAYFRFHTKGGIHCSLVMARRKVAPLKHQSIPRLELEAALLGARLARTVCENHDIAVKEKFIHTDSEVVLSWIRSPTRDFKQFVACRVGEIMSLTEPENWRHVPTRENPADCLTKRCRDTAIEAQGRWLNGPQFLYLPEKDWPAQCIVINTSEERRECQQMHHNAVCVEPVIDVTRFSRWKTLLRTTAFIQRFTSNCHRKAQAQSDHFDRDIKQMGNRGKVDRTSPLYAATPILDGLGVLKVDGRTAKANFAPYDARFPIILTNQHPITIILIHDYHCRYGHANPGL</sequence>
<organism evidence="1 2">
    <name type="scientific">Anopheles epiroticus</name>
    <dbReference type="NCBI Taxonomy" id="199890"/>
    <lineage>
        <taxon>Eukaryota</taxon>
        <taxon>Metazoa</taxon>
        <taxon>Ecdysozoa</taxon>
        <taxon>Arthropoda</taxon>
        <taxon>Hexapoda</taxon>
        <taxon>Insecta</taxon>
        <taxon>Pterygota</taxon>
        <taxon>Neoptera</taxon>
        <taxon>Endopterygota</taxon>
        <taxon>Diptera</taxon>
        <taxon>Nematocera</taxon>
        <taxon>Culicoidea</taxon>
        <taxon>Culicidae</taxon>
        <taxon>Anophelinae</taxon>
        <taxon>Anopheles</taxon>
    </lineage>
</organism>
<name>A0A182PX55_9DIPT</name>
<accession>A0A182PX55</accession>
<dbReference type="Pfam" id="PF05380">
    <property type="entry name" value="Peptidase_A17"/>
    <property type="match status" value="1"/>
</dbReference>
<dbReference type="InterPro" id="IPR008042">
    <property type="entry name" value="Retrotrans_Pao"/>
</dbReference>
<dbReference type="Proteomes" id="UP000075885">
    <property type="component" value="Unassembled WGS sequence"/>
</dbReference>
<proteinExistence type="predicted"/>
<dbReference type="EnsemblMetazoa" id="AEPI011542-RA">
    <property type="protein sequence ID" value="AEPI011542-PA"/>
    <property type="gene ID" value="AEPI011542"/>
</dbReference>
<protein>
    <submittedName>
        <fullName evidence="1">Uncharacterized protein</fullName>
    </submittedName>
</protein>
<evidence type="ECO:0000313" key="1">
    <source>
        <dbReference type="EnsemblMetazoa" id="AEPI011542-PA"/>
    </source>
</evidence>
<dbReference type="SUPFAM" id="SSF53098">
    <property type="entry name" value="Ribonuclease H-like"/>
    <property type="match status" value="1"/>
</dbReference>
<dbReference type="InterPro" id="IPR036397">
    <property type="entry name" value="RNaseH_sf"/>
</dbReference>
<dbReference type="AlphaFoldDB" id="A0A182PX55"/>
<keyword evidence="2" id="KW-1185">Reference proteome</keyword>
<dbReference type="VEuPathDB" id="VectorBase:AEPI011542"/>
<evidence type="ECO:0000313" key="2">
    <source>
        <dbReference type="Proteomes" id="UP000075885"/>
    </source>
</evidence>
<dbReference type="STRING" id="199890.A0A182PX55"/>
<reference evidence="1" key="2">
    <citation type="submission" date="2020-05" db="UniProtKB">
        <authorList>
            <consortium name="EnsemblMetazoa"/>
        </authorList>
    </citation>
    <scope>IDENTIFICATION</scope>
    <source>
        <strain evidence="1">Epiroticus2</strain>
    </source>
</reference>
<dbReference type="InterPro" id="IPR012337">
    <property type="entry name" value="RNaseH-like_sf"/>
</dbReference>